<proteinExistence type="inferred from homology"/>
<dbReference type="OrthoDB" id="416496at2759"/>
<dbReference type="Pfam" id="PF13649">
    <property type="entry name" value="Methyltransf_25"/>
    <property type="match status" value="1"/>
</dbReference>
<dbReference type="InterPro" id="IPR041698">
    <property type="entry name" value="Methyltransf_25"/>
</dbReference>
<name>A0A9P7V6C0_9ASCO</name>
<evidence type="ECO:0000256" key="1">
    <source>
        <dbReference type="ARBA" id="ARBA00004434"/>
    </source>
</evidence>
<dbReference type="CDD" id="cd02440">
    <property type="entry name" value="AdoMet_MTases"/>
    <property type="match status" value="1"/>
</dbReference>
<evidence type="ECO:0000259" key="11">
    <source>
        <dbReference type="Pfam" id="PF13649"/>
    </source>
</evidence>
<dbReference type="GO" id="GO:0005743">
    <property type="term" value="C:mitochondrial inner membrane"/>
    <property type="evidence" value="ECO:0007669"/>
    <property type="project" value="UniProtKB-SubCell"/>
</dbReference>
<dbReference type="SUPFAM" id="SSF53335">
    <property type="entry name" value="S-adenosyl-L-methionine-dependent methyltransferases"/>
    <property type="match status" value="1"/>
</dbReference>
<evidence type="ECO:0000256" key="2">
    <source>
        <dbReference type="ARBA" id="ARBA00009725"/>
    </source>
</evidence>
<evidence type="ECO:0000256" key="6">
    <source>
        <dbReference type="ARBA" id="ARBA00022792"/>
    </source>
</evidence>
<gene>
    <name evidence="12" type="ORF">KQ657_002593</name>
</gene>
<comment type="similarity">
    <text evidence="2">Belongs to the methyltransferase superfamily. METL family.</text>
</comment>
<feature type="transmembrane region" description="Helical" evidence="10">
    <location>
        <begin position="84"/>
        <end position="102"/>
    </location>
</feature>
<comment type="caution">
    <text evidence="12">The sequence shown here is derived from an EMBL/GenBank/DDBJ whole genome shotgun (WGS) entry which is preliminary data.</text>
</comment>
<dbReference type="GO" id="GO:0032259">
    <property type="term" value="P:methylation"/>
    <property type="evidence" value="ECO:0007669"/>
    <property type="project" value="UniProtKB-KW"/>
</dbReference>
<keyword evidence="9 10" id="KW-0472">Membrane</keyword>
<dbReference type="RefSeq" id="XP_043047537.1">
    <property type="nucleotide sequence ID" value="XM_043193350.1"/>
</dbReference>
<keyword evidence="7 10" id="KW-1133">Transmembrane helix</keyword>
<sequence length="464" mass="54644">MLSRVGIRPVRGLLVVGVAAPVVRLTATRNYSEQQHRNRPFSINEKALVEQRKRDLEKAKLDSMPKWRQWAVYFQSKEFKKSMTFYYLSGFAIVLVCFYYYMRDRYYEDKQMDHIRAKYAKDPESLSEYEYLKLKALSGERLKAKEDKKFKLYQMMRKEFRRKNILEYDIMFEPTPQDLEEWYSRQARIYVNKAPVEDNVEEKNENENEKVKKLGNNENPHVMPPEDTTGFYESKAEEYDDAVKWEERGILMGRRRKWLMEQLHGDVLEVACGTGRNLKYLNLKNIDLITFLDSSEKMVAITQQKFREMFGKYPRVAFTVGKAEDLVTLAGSSSVKYDTIVEAFGLCAHEDPVAALKNMTTLLKPGGRIVLLEHGRGNYDMINNHLDFRSDKRMKTWACRWNLDIGELIDDAGLDVTFEKRVHFGTTWMMVCKRPEDPIALEEKPFFDQLFGRDYTPIKLKKKD</sequence>
<dbReference type="EMBL" id="JAHMUF010000021">
    <property type="protein sequence ID" value="KAG7191986.1"/>
    <property type="molecule type" value="Genomic_DNA"/>
</dbReference>
<dbReference type="InterPro" id="IPR050508">
    <property type="entry name" value="Methyltransf_Superfamily"/>
</dbReference>
<evidence type="ECO:0000313" key="13">
    <source>
        <dbReference type="Proteomes" id="UP000790833"/>
    </source>
</evidence>
<evidence type="ECO:0000313" key="12">
    <source>
        <dbReference type="EMBL" id="KAG7191986.1"/>
    </source>
</evidence>
<evidence type="ECO:0000256" key="8">
    <source>
        <dbReference type="ARBA" id="ARBA00023128"/>
    </source>
</evidence>
<dbReference type="PANTHER" id="PTHR42912:SF83">
    <property type="entry name" value="METHYLTRANSFERASE TYPE 11 DOMAIN-CONTAINING PROTEIN"/>
    <property type="match status" value="1"/>
</dbReference>
<accession>A0A9P7V6C0</accession>
<evidence type="ECO:0000256" key="4">
    <source>
        <dbReference type="ARBA" id="ARBA00022679"/>
    </source>
</evidence>
<comment type="subcellular location">
    <subcellularLocation>
        <location evidence="1">Mitochondrion inner membrane</location>
        <topology evidence="1">Single-pass membrane protein</topology>
    </subcellularLocation>
</comment>
<reference evidence="12" key="1">
    <citation type="submission" date="2021-03" db="EMBL/GenBank/DDBJ databases">
        <authorList>
            <person name="Palmer J.M."/>
        </authorList>
    </citation>
    <scope>NUCLEOTIDE SEQUENCE</scope>
    <source>
        <strain evidence="12">ARV_011</strain>
    </source>
</reference>
<keyword evidence="5 10" id="KW-0812">Transmembrane</keyword>
<evidence type="ECO:0000256" key="9">
    <source>
        <dbReference type="ARBA" id="ARBA00023136"/>
    </source>
</evidence>
<evidence type="ECO:0000256" key="3">
    <source>
        <dbReference type="ARBA" id="ARBA00022603"/>
    </source>
</evidence>
<dbReference type="FunFam" id="3.40.50.150:FF:000371">
    <property type="entry name" value="Methyltransferase OMS1, mitochondrial"/>
    <property type="match status" value="1"/>
</dbReference>
<dbReference type="Gene3D" id="3.40.50.150">
    <property type="entry name" value="Vaccinia Virus protein VP39"/>
    <property type="match status" value="1"/>
</dbReference>
<protein>
    <recommendedName>
        <fullName evidence="11">Methyltransferase domain-containing protein</fullName>
    </recommendedName>
</protein>
<dbReference type="PANTHER" id="PTHR42912">
    <property type="entry name" value="METHYLTRANSFERASE"/>
    <property type="match status" value="1"/>
</dbReference>
<keyword evidence="13" id="KW-1185">Reference proteome</keyword>
<keyword evidence="4" id="KW-0808">Transferase</keyword>
<dbReference type="Proteomes" id="UP000790833">
    <property type="component" value="Unassembled WGS sequence"/>
</dbReference>
<feature type="domain" description="Methyltransferase" evidence="11">
    <location>
        <begin position="267"/>
        <end position="367"/>
    </location>
</feature>
<evidence type="ECO:0000256" key="5">
    <source>
        <dbReference type="ARBA" id="ARBA00022692"/>
    </source>
</evidence>
<dbReference type="GeneID" id="66115967"/>
<keyword evidence="6" id="KW-0999">Mitochondrion inner membrane</keyword>
<organism evidence="12 13">
    <name type="scientific">Scheffersomyces spartinae</name>
    <dbReference type="NCBI Taxonomy" id="45513"/>
    <lineage>
        <taxon>Eukaryota</taxon>
        <taxon>Fungi</taxon>
        <taxon>Dikarya</taxon>
        <taxon>Ascomycota</taxon>
        <taxon>Saccharomycotina</taxon>
        <taxon>Pichiomycetes</taxon>
        <taxon>Debaryomycetaceae</taxon>
        <taxon>Scheffersomyces</taxon>
    </lineage>
</organism>
<dbReference type="GO" id="GO:0008168">
    <property type="term" value="F:methyltransferase activity"/>
    <property type="evidence" value="ECO:0007669"/>
    <property type="project" value="UniProtKB-KW"/>
</dbReference>
<dbReference type="InterPro" id="IPR029063">
    <property type="entry name" value="SAM-dependent_MTases_sf"/>
</dbReference>
<dbReference type="AlphaFoldDB" id="A0A9P7V6C0"/>
<evidence type="ECO:0000256" key="10">
    <source>
        <dbReference type="SAM" id="Phobius"/>
    </source>
</evidence>
<keyword evidence="8" id="KW-0496">Mitochondrion</keyword>
<keyword evidence="3" id="KW-0489">Methyltransferase</keyword>
<evidence type="ECO:0000256" key="7">
    <source>
        <dbReference type="ARBA" id="ARBA00022989"/>
    </source>
</evidence>